<protein>
    <recommendedName>
        <fullName evidence="1">AB hydrolase-1 domain-containing protein</fullName>
    </recommendedName>
</protein>
<dbReference type="Pfam" id="PF00561">
    <property type="entry name" value="Abhydrolase_1"/>
    <property type="match status" value="1"/>
</dbReference>
<evidence type="ECO:0000313" key="2">
    <source>
        <dbReference type="EMBL" id="GID75014.1"/>
    </source>
</evidence>
<keyword evidence="3" id="KW-1185">Reference proteome</keyword>
<organism evidence="2 3">
    <name type="scientific">Paractinoplanes deccanensis</name>
    <dbReference type="NCBI Taxonomy" id="113561"/>
    <lineage>
        <taxon>Bacteria</taxon>
        <taxon>Bacillati</taxon>
        <taxon>Actinomycetota</taxon>
        <taxon>Actinomycetes</taxon>
        <taxon>Micromonosporales</taxon>
        <taxon>Micromonosporaceae</taxon>
        <taxon>Paractinoplanes</taxon>
    </lineage>
</organism>
<dbReference type="InterPro" id="IPR050266">
    <property type="entry name" value="AB_hydrolase_sf"/>
</dbReference>
<dbReference type="EMBL" id="BOMI01000067">
    <property type="protein sequence ID" value="GID75014.1"/>
    <property type="molecule type" value="Genomic_DNA"/>
</dbReference>
<dbReference type="PANTHER" id="PTHR43798">
    <property type="entry name" value="MONOACYLGLYCEROL LIPASE"/>
    <property type="match status" value="1"/>
</dbReference>
<feature type="domain" description="AB hydrolase-1" evidence="1">
    <location>
        <begin position="80"/>
        <end position="202"/>
    </location>
</feature>
<dbReference type="Proteomes" id="UP000609879">
    <property type="component" value="Unassembled WGS sequence"/>
</dbReference>
<reference evidence="2 3" key="1">
    <citation type="submission" date="2021-01" db="EMBL/GenBank/DDBJ databases">
        <title>Whole genome shotgun sequence of Actinoplanes deccanensis NBRC 13994.</title>
        <authorList>
            <person name="Komaki H."/>
            <person name="Tamura T."/>
        </authorList>
    </citation>
    <scope>NUCLEOTIDE SEQUENCE [LARGE SCALE GENOMIC DNA]</scope>
    <source>
        <strain evidence="2 3">NBRC 13994</strain>
    </source>
</reference>
<name>A0ABQ3Y4U8_9ACTN</name>
<dbReference type="PANTHER" id="PTHR43798:SF33">
    <property type="entry name" value="HYDROLASE, PUTATIVE (AFU_ORTHOLOGUE AFUA_2G14860)-RELATED"/>
    <property type="match status" value="1"/>
</dbReference>
<evidence type="ECO:0000259" key="1">
    <source>
        <dbReference type="Pfam" id="PF00561"/>
    </source>
</evidence>
<accession>A0ABQ3Y4U8</accession>
<dbReference type="RefSeq" id="WP_203764503.1">
    <property type="nucleotide sequence ID" value="NZ_BAAABO010000036.1"/>
</dbReference>
<proteinExistence type="predicted"/>
<comment type="caution">
    <text evidence="2">The sequence shown here is derived from an EMBL/GenBank/DDBJ whole genome shotgun (WGS) entry which is preliminary data.</text>
</comment>
<sequence>MKIARRLLGAVLILLVAAIATIYLWPLHSSRLTHATEATLPFAQAQASAKAAVSADTADTDVTARCRTKALLHPERTAKAVLMLHGYTDCPAQFDALAQFYYDKGYNVYVPRAPRHGVSDTKAHAGLHADELADYAEQALTVTSGLGTDVGVVGVSGGGVLATWLAEYRPDAVAHLLALSPFYQPAAEQAPAWQVKPLMVLYGNRLLPDHFNGQGFSYAALSQYLRIARNYRDDPANPKLRSVAVVTSANDTFIDRGRAAEITQGIASANNLQLGRYEIPASWGVGHDTADPAGLGSHAAELETTYLALYEGAGSAG</sequence>
<dbReference type="SUPFAM" id="SSF53474">
    <property type="entry name" value="alpha/beta-Hydrolases"/>
    <property type="match status" value="1"/>
</dbReference>
<evidence type="ECO:0000313" key="3">
    <source>
        <dbReference type="Proteomes" id="UP000609879"/>
    </source>
</evidence>
<dbReference type="Gene3D" id="3.40.50.1820">
    <property type="entry name" value="alpha/beta hydrolase"/>
    <property type="match status" value="1"/>
</dbReference>
<gene>
    <name evidence="2" type="ORF">Ade02nite_36550</name>
</gene>
<dbReference type="InterPro" id="IPR000073">
    <property type="entry name" value="AB_hydrolase_1"/>
</dbReference>
<dbReference type="InterPro" id="IPR029058">
    <property type="entry name" value="AB_hydrolase_fold"/>
</dbReference>